<evidence type="ECO:0000256" key="13">
    <source>
        <dbReference type="RuleBase" id="RU364091"/>
    </source>
</evidence>
<feature type="transmembrane region" description="Helical" evidence="13">
    <location>
        <begin position="149"/>
        <end position="169"/>
    </location>
</feature>
<keyword evidence="5 13" id="KW-1003">Cell membrane</keyword>
<evidence type="ECO:0000256" key="8">
    <source>
        <dbReference type="ARBA" id="ARBA00022927"/>
    </source>
</evidence>
<keyword evidence="6 13" id="KW-0812">Transmembrane</keyword>
<comment type="subcellular location">
    <subcellularLocation>
        <location evidence="1">Cell membrane</location>
        <topology evidence="1">Multi-pass membrane protein</topology>
    </subcellularLocation>
</comment>
<evidence type="ECO:0000256" key="9">
    <source>
        <dbReference type="ARBA" id="ARBA00022989"/>
    </source>
</evidence>
<keyword evidence="15" id="KW-0282">Flagellum</keyword>
<evidence type="ECO:0000256" key="14">
    <source>
        <dbReference type="SAM" id="MobiDB-lite"/>
    </source>
</evidence>
<evidence type="ECO:0000256" key="6">
    <source>
        <dbReference type="ARBA" id="ARBA00022692"/>
    </source>
</evidence>
<keyword evidence="9 13" id="KW-1133">Transmembrane helix</keyword>
<dbReference type="Gene3D" id="6.10.250.2080">
    <property type="match status" value="1"/>
</dbReference>
<dbReference type="Pfam" id="PF01312">
    <property type="entry name" value="Bac_export_2"/>
    <property type="match status" value="1"/>
</dbReference>
<dbReference type="RefSeq" id="WP_180777788.1">
    <property type="nucleotide sequence ID" value="NZ_CP065044.1"/>
</dbReference>
<dbReference type="Gene3D" id="3.40.1690.10">
    <property type="entry name" value="secretion proteins EscU"/>
    <property type="match status" value="1"/>
</dbReference>
<accession>A0ABR5ZAM2</accession>
<dbReference type="NCBIfam" id="TIGR00328">
    <property type="entry name" value="flhB"/>
    <property type="match status" value="1"/>
</dbReference>
<evidence type="ECO:0000313" key="16">
    <source>
        <dbReference type="Proteomes" id="UP000530038"/>
    </source>
</evidence>
<feature type="transmembrane region" description="Helical" evidence="13">
    <location>
        <begin position="92"/>
        <end position="116"/>
    </location>
</feature>
<keyword evidence="11 13" id="KW-1006">Bacterial flagellum protein export</keyword>
<keyword evidence="15" id="KW-0966">Cell projection</keyword>
<comment type="similarity">
    <text evidence="2 13">Belongs to the type III secretion exporter family.</text>
</comment>
<comment type="caution">
    <text evidence="15">The sequence shown here is derived from an EMBL/GenBank/DDBJ whole genome shotgun (WGS) entry which is preliminary data.</text>
</comment>
<feature type="transmembrane region" description="Helical" evidence="13">
    <location>
        <begin position="33"/>
        <end position="50"/>
    </location>
</feature>
<evidence type="ECO:0000256" key="2">
    <source>
        <dbReference type="ARBA" id="ARBA00010690"/>
    </source>
</evidence>
<sequence length="383" mass="42423">MADDSDLEKTEAPTPQKEEKAREEGQIPRSRELTSVLMMVAGLAILWIGGDAMAGRLARIVSQSLNFDYATIGDDTQMLRHVGSLLRQAASALIPIMFGAVLVALSAPLLLGGVLFSTKSLKVNFKKLDPISGLKRLFSAQSLAELFKAILKSVMVGIISTLFLIHNWPKILHLISESPIAALGDALELAVMCGFLIIMGLIPMVAFDVFWQVWSHIKKLRMSKQEIRDEHKQSEGDPHVKGRIRQQQRAIAQRRMMADVPKADVIVTNPTHYAVALRYDEKKMNAPKVLAKGAGEIALRIRELGTEHRVPILEAPPLARALFRHSEIGEHIPAALYAAVAEVLAWVYQLKRWKREGGLIPRKPKHLPVPDALDFAKENTTDG</sequence>
<dbReference type="SUPFAM" id="SSF160544">
    <property type="entry name" value="EscU C-terminal domain-like"/>
    <property type="match status" value="1"/>
</dbReference>
<evidence type="ECO:0000256" key="10">
    <source>
        <dbReference type="ARBA" id="ARBA00023136"/>
    </source>
</evidence>
<keyword evidence="16" id="KW-1185">Reference proteome</keyword>
<evidence type="ECO:0000256" key="11">
    <source>
        <dbReference type="ARBA" id="ARBA00023225"/>
    </source>
</evidence>
<dbReference type="InterPro" id="IPR006135">
    <property type="entry name" value="T3SS_substrate_exporter"/>
</dbReference>
<keyword evidence="8 13" id="KW-0653">Protein transport</keyword>
<keyword evidence="10 13" id="KW-0472">Membrane</keyword>
<evidence type="ECO:0000256" key="3">
    <source>
        <dbReference type="ARBA" id="ARBA00021622"/>
    </source>
</evidence>
<protein>
    <recommendedName>
        <fullName evidence="3 13">Flagellar biosynthetic protein FlhB</fullName>
    </recommendedName>
</protein>
<dbReference type="EMBL" id="JACERK010000002">
    <property type="protein sequence ID" value="MBA5231628.1"/>
    <property type="molecule type" value="Genomic_DNA"/>
</dbReference>
<feature type="transmembrane region" description="Helical" evidence="13">
    <location>
        <begin position="189"/>
        <end position="214"/>
    </location>
</feature>
<keyword evidence="7 13" id="KW-1005">Bacterial flagellum biogenesis</keyword>
<dbReference type="InterPro" id="IPR006136">
    <property type="entry name" value="FlhB"/>
</dbReference>
<evidence type="ECO:0000256" key="5">
    <source>
        <dbReference type="ARBA" id="ARBA00022475"/>
    </source>
</evidence>
<reference evidence="15 16" key="1">
    <citation type="submission" date="2020-07" db="EMBL/GenBank/DDBJ databases">
        <title>Characterization of Pectobacterium aroidearum strains causing soft rot on Amorphophallus konjac.</title>
        <authorList>
            <person name="Xie H."/>
        </authorList>
    </citation>
    <scope>NUCLEOTIDE SEQUENCE [LARGE SCALE GENOMIC DNA]</scope>
    <source>
        <strain evidence="15 16">MY10</strain>
    </source>
</reference>
<feature type="compositionally biased region" description="Basic and acidic residues" evidence="14">
    <location>
        <begin position="7"/>
        <end position="27"/>
    </location>
</feature>
<dbReference type="Proteomes" id="UP000530038">
    <property type="component" value="Unassembled WGS sequence"/>
</dbReference>
<dbReference type="InterPro" id="IPR029025">
    <property type="entry name" value="T3SS_substrate_exporter_C"/>
</dbReference>
<keyword evidence="4 13" id="KW-0813">Transport</keyword>
<evidence type="ECO:0000313" key="15">
    <source>
        <dbReference type="EMBL" id="MBA5231628.1"/>
    </source>
</evidence>
<comment type="function">
    <text evidence="12 13">Required for formation of the rod structure in the basal body of the flagellar apparatus. Together with FliI and FliH, may constitute the export apparatus of flagellin.</text>
</comment>
<dbReference type="PRINTS" id="PR00950">
    <property type="entry name" value="TYPE3IMSPROT"/>
</dbReference>
<organism evidence="15 16">
    <name type="scientific">Pectobacterium aroidearum</name>
    <dbReference type="NCBI Taxonomy" id="1201031"/>
    <lineage>
        <taxon>Bacteria</taxon>
        <taxon>Pseudomonadati</taxon>
        <taxon>Pseudomonadota</taxon>
        <taxon>Gammaproteobacteria</taxon>
        <taxon>Enterobacterales</taxon>
        <taxon>Pectobacteriaceae</taxon>
        <taxon>Pectobacterium</taxon>
    </lineage>
</organism>
<evidence type="ECO:0000256" key="1">
    <source>
        <dbReference type="ARBA" id="ARBA00004651"/>
    </source>
</evidence>
<dbReference type="GeneID" id="67794600"/>
<evidence type="ECO:0000256" key="12">
    <source>
        <dbReference type="ARBA" id="ARBA00025078"/>
    </source>
</evidence>
<proteinExistence type="inferred from homology"/>
<gene>
    <name evidence="13 15" type="primary">flhB</name>
    <name evidence="15" type="ORF">H2Y56_05785</name>
</gene>
<name>A0ABR5ZAM2_9GAMM</name>
<evidence type="ECO:0000256" key="4">
    <source>
        <dbReference type="ARBA" id="ARBA00022448"/>
    </source>
</evidence>
<dbReference type="PANTHER" id="PTHR30531:SF12">
    <property type="entry name" value="FLAGELLAR BIOSYNTHETIC PROTEIN FLHB"/>
    <property type="match status" value="1"/>
</dbReference>
<keyword evidence="15" id="KW-0969">Cilium</keyword>
<evidence type="ECO:0000256" key="7">
    <source>
        <dbReference type="ARBA" id="ARBA00022795"/>
    </source>
</evidence>
<feature type="region of interest" description="Disordered" evidence="14">
    <location>
        <begin position="1"/>
        <end position="27"/>
    </location>
</feature>
<dbReference type="PANTHER" id="PTHR30531">
    <property type="entry name" value="FLAGELLAR BIOSYNTHETIC PROTEIN FLHB"/>
    <property type="match status" value="1"/>
</dbReference>